<organism evidence="1 2">
    <name type="scientific">Brassica cretica</name>
    <name type="common">Mustard</name>
    <dbReference type="NCBI Taxonomy" id="69181"/>
    <lineage>
        <taxon>Eukaryota</taxon>
        <taxon>Viridiplantae</taxon>
        <taxon>Streptophyta</taxon>
        <taxon>Embryophyta</taxon>
        <taxon>Tracheophyta</taxon>
        <taxon>Spermatophyta</taxon>
        <taxon>Magnoliopsida</taxon>
        <taxon>eudicotyledons</taxon>
        <taxon>Gunneridae</taxon>
        <taxon>Pentapetalae</taxon>
        <taxon>rosids</taxon>
        <taxon>malvids</taxon>
        <taxon>Brassicales</taxon>
        <taxon>Brassicaceae</taxon>
        <taxon>Brassiceae</taxon>
        <taxon>Brassica</taxon>
    </lineage>
</organism>
<evidence type="ECO:0000313" key="1">
    <source>
        <dbReference type="EMBL" id="KAF3523194.1"/>
    </source>
</evidence>
<accession>A0A8S9PPS1</accession>
<reference evidence="1" key="1">
    <citation type="submission" date="2019-12" db="EMBL/GenBank/DDBJ databases">
        <title>Genome sequencing and annotation of Brassica cretica.</title>
        <authorList>
            <person name="Studholme D.J."/>
            <person name="Sarris P."/>
        </authorList>
    </citation>
    <scope>NUCLEOTIDE SEQUENCE</scope>
    <source>
        <strain evidence="1">PFS-109/04</strain>
        <tissue evidence="1">Leaf</tissue>
    </source>
</reference>
<comment type="caution">
    <text evidence="1">The sequence shown here is derived from an EMBL/GenBank/DDBJ whole genome shotgun (WGS) entry which is preliminary data.</text>
</comment>
<name>A0A8S9PPS1_BRACR</name>
<evidence type="ECO:0000313" key="2">
    <source>
        <dbReference type="Proteomes" id="UP000712600"/>
    </source>
</evidence>
<protein>
    <submittedName>
        <fullName evidence="1">Uncharacterized protein</fullName>
    </submittedName>
</protein>
<gene>
    <name evidence="1" type="ORF">F2Q69_00046839</name>
</gene>
<sequence>MQRCSIKKRNTLKEQGYLSNKAWDNWEDLLGRDETIQRIMLLLKDHVTPEGSCCVLDVTGMTELRMDGHPLNIRRWRP</sequence>
<dbReference type="AlphaFoldDB" id="A0A8S9PPS1"/>
<dbReference type="EMBL" id="QGKX02001347">
    <property type="protein sequence ID" value="KAF3523194.1"/>
    <property type="molecule type" value="Genomic_DNA"/>
</dbReference>
<dbReference type="Proteomes" id="UP000712600">
    <property type="component" value="Unassembled WGS sequence"/>
</dbReference>
<proteinExistence type="predicted"/>